<dbReference type="EMBL" id="JAVFKD010000002">
    <property type="protein sequence ID" value="KAK5996768.1"/>
    <property type="molecule type" value="Genomic_DNA"/>
</dbReference>
<dbReference type="Gene3D" id="2.60.120.200">
    <property type="match status" value="1"/>
</dbReference>
<accession>A0ABR0SX97</accession>
<comment type="caution">
    <text evidence="1">The sequence shown here is derived from an EMBL/GenBank/DDBJ whole genome shotgun (WGS) entry which is preliminary data.</text>
</comment>
<evidence type="ECO:0000313" key="1">
    <source>
        <dbReference type="EMBL" id="KAK5996768.1"/>
    </source>
</evidence>
<dbReference type="PANTHER" id="PTHR35332">
    <property type="entry name" value="REGULATION OF ENOLASE PROTEIN 1"/>
    <property type="match status" value="1"/>
</dbReference>
<keyword evidence="2" id="KW-1185">Reference proteome</keyword>
<dbReference type="InterPro" id="IPR009784">
    <property type="entry name" value="DUF1349"/>
</dbReference>
<dbReference type="Pfam" id="PF07081">
    <property type="entry name" value="DUF1349"/>
    <property type="match status" value="1"/>
</dbReference>
<name>A0ABR0SX97_9HYPO</name>
<proteinExistence type="predicted"/>
<gene>
    <name evidence="1" type="ORF">PT974_02109</name>
</gene>
<dbReference type="PANTHER" id="PTHR35332:SF2">
    <property type="entry name" value="REGULATION OF ENOLASE PROTEIN 1"/>
    <property type="match status" value="1"/>
</dbReference>
<sequence>MASTFSIEAQPDTDIWKKAPAHDVFNAPYKPLSTNPLPKFLSASITFSALYTTQFDQAGILLKFTRPSSPSTPRKWIKAGIELFNGAPASPPVAGASHAEEIKSGARPVTILVEKSESGSCLWVYQVDGDEKVPLREICWPFAENGGEGWELEVSAAVARPNKEVDGVLQAQFHDFDIKWA</sequence>
<organism evidence="1 2">
    <name type="scientific">Cladobotryum mycophilum</name>
    <dbReference type="NCBI Taxonomy" id="491253"/>
    <lineage>
        <taxon>Eukaryota</taxon>
        <taxon>Fungi</taxon>
        <taxon>Dikarya</taxon>
        <taxon>Ascomycota</taxon>
        <taxon>Pezizomycotina</taxon>
        <taxon>Sordariomycetes</taxon>
        <taxon>Hypocreomycetidae</taxon>
        <taxon>Hypocreales</taxon>
        <taxon>Hypocreaceae</taxon>
        <taxon>Cladobotryum</taxon>
    </lineage>
</organism>
<dbReference type="Proteomes" id="UP001338125">
    <property type="component" value="Unassembled WGS sequence"/>
</dbReference>
<evidence type="ECO:0000313" key="2">
    <source>
        <dbReference type="Proteomes" id="UP001338125"/>
    </source>
</evidence>
<reference evidence="1 2" key="1">
    <citation type="submission" date="2024-01" db="EMBL/GenBank/DDBJ databases">
        <title>Complete genome of Cladobotryum mycophilum ATHUM6906.</title>
        <authorList>
            <person name="Christinaki A.C."/>
            <person name="Myridakis A.I."/>
            <person name="Kouvelis V.N."/>
        </authorList>
    </citation>
    <scope>NUCLEOTIDE SEQUENCE [LARGE SCALE GENOMIC DNA]</scope>
    <source>
        <strain evidence="1 2">ATHUM6906</strain>
    </source>
</reference>
<protein>
    <submittedName>
        <fullName evidence="1">Uncharacterized protein</fullName>
    </submittedName>
</protein>